<gene>
    <name evidence="1" type="ORF">PGT21_021693</name>
</gene>
<protein>
    <submittedName>
        <fullName evidence="1">Uncharacterized protein</fullName>
    </submittedName>
</protein>
<accession>A0A5B0NWW2</accession>
<reference evidence="1 2" key="1">
    <citation type="submission" date="2019-05" db="EMBL/GenBank/DDBJ databases">
        <title>Emergence of the Ug99 lineage of the wheat stem rust pathogen through somatic hybridization.</title>
        <authorList>
            <person name="Li F."/>
            <person name="Upadhyaya N.M."/>
            <person name="Sperschneider J."/>
            <person name="Matny O."/>
            <person name="Nguyen-Phuc H."/>
            <person name="Mago R."/>
            <person name="Raley C."/>
            <person name="Miller M.E."/>
            <person name="Silverstein K.A.T."/>
            <person name="Henningsen E."/>
            <person name="Hirsch C.D."/>
            <person name="Visser B."/>
            <person name="Pretorius Z.A."/>
            <person name="Steffenson B.J."/>
            <person name="Schwessinger B."/>
            <person name="Dodds P.N."/>
            <person name="Figueroa M."/>
        </authorList>
    </citation>
    <scope>NUCLEOTIDE SEQUENCE [LARGE SCALE GENOMIC DNA]</scope>
    <source>
        <strain evidence="1">21-0</strain>
    </source>
</reference>
<comment type="caution">
    <text evidence="1">The sequence shown here is derived from an EMBL/GenBank/DDBJ whole genome shotgun (WGS) entry which is preliminary data.</text>
</comment>
<name>A0A5B0NWW2_PUCGR</name>
<sequence>MEKSSEKVQIGLILLGHIFELDEIDESNNRFLIQWVLDNVAAGLEQMECFNLIVGGFDLFRSRWACWFLMAINWDGWIEIEFFIFDSPPIDEIDKSID</sequence>
<evidence type="ECO:0000313" key="2">
    <source>
        <dbReference type="Proteomes" id="UP000324748"/>
    </source>
</evidence>
<organism evidence="1 2">
    <name type="scientific">Puccinia graminis f. sp. tritici</name>
    <dbReference type="NCBI Taxonomy" id="56615"/>
    <lineage>
        <taxon>Eukaryota</taxon>
        <taxon>Fungi</taxon>
        <taxon>Dikarya</taxon>
        <taxon>Basidiomycota</taxon>
        <taxon>Pucciniomycotina</taxon>
        <taxon>Pucciniomycetes</taxon>
        <taxon>Pucciniales</taxon>
        <taxon>Pucciniaceae</taxon>
        <taxon>Puccinia</taxon>
    </lineage>
</organism>
<proteinExistence type="predicted"/>
<dbReference type="AlphaFoldDB" id="A0A5B0NWW2"/>
<evidence type="ECO:0000313" key="1">
    <source>
        <dbReference type="EMBL" id="KAA1093024.1"/>
    </source>
</evidence>
<dbReference type="EMBL" id="VSWC01000080">
    <property type="protein sequence ID" value="KAA1093024.1"/>
    <property type="molecule type" value="Genomic_DNA"/>
</dbReference>
<dbReference type="Proteomes" id="UP000324748">
    <property type="component" value="Unassembled WGS sequence"/>
</dbReference>
<keyword evidence="2" id="KW-1185">Reference proteome</keyword>